<dbReference type="SMART" id="SM01374">
    <property type="entry name" value="Ribosomal_L14"/>
    <property type="match status" value="1"/>
</dbReference>
<protein>
    <submittedName>
        <fullName evidence="5">Ribosomal protein large subunit 14</fullName>
    </submittedName>
</protein>
<gene>
    <name evidence="5" type="primary">rpl14</name>
</gene>
<dbReference type="AlphaFoldDB" id="A0A1D8GXT1"/>
<dbReference type="Pfam" id="PF00238">
    <property type="entry name" value="Ribosomal_L14"/>
    <property type="match status" value="1"/>
</dbReference>
<dbReference type="PANTHER" id="PTHR11761">
    <property type="entry name" value="50S/60S RIBOSOMAL PROTEIN L14/L23"/>
    <property type="match status" value="1"/>
</dbReference>
<dbReference type="GO" id="GO:0070180">
    <property type="term" value="F:large ribosomal subunit rRNA binding"/>
    <property type="evidence" value="ECO:0007669"/>
    <property type="project" value="TreeGrafter"/>
</dbReference>
<accession>A0A1D8GXT1</accession>
<geneLocation type="mitochondrion" evidence="5"/>
<dbReference type="InterPro" id="IPR036853">
    <property type="entry name" value="Ribosomal_uL14_sf"/>
</dbReference>
<dbReference type="HAMAP" id="MF_01367">
    <property type="entry name" value="Ribosomal_uL14"/>
    <property type="match status" value="1"/>
</dbReference>
<keyword evidence="2 4" id="KW-0689">Ribosomal protein</keyword>
<dbReference type="CDD" id="cd00337">
    <property type="entry name" value="Ribosomal_uL14"/>
    <property type="match status" value="1"/>
</dbReference>
<dbReference type="PANTHER" id="PTHR11761:SF3">
    <property type="entry name" value="LARGE RIBOSOMAL SUBUNIT PROTEIN UL14M"/>
    <property type="match status" value="1"/>
</dbReference>
<dbReference type="Gene3D" id="2.40.150.20">
    <property type="entry name" value="Ribosomal protein L14"/>
    <property type="match status" value="1"/>
</dbReference>
<reference evidence="5" key="1">
    <citation type="submission" date="2016-01" db="EMBL/GenBank/DDBJ databases">
        <title>Mitochondrial genome DNA sequence of Heterosigma akashiwo strain HaTj01.</title>
        <authorList>
            <person name="Ogura Y."/>
            <person name="Hayashi T."/>
            <person name="Ueki S."/>
        </authorList>
    </citation>
    <scope>NUCLEOTIDE SEQUENCE</scope>
    <source>
        <strain evidence="5">HaTj01</strain>
    </source>
</reference>
<comment type="similarity">
    <text evidence="1 4">Belongs to the universal ribosomal protein uL14 family.</text>
</comment>
<evidence type="ECO:0000256" key="2">
    <source>
        <dbReference type="ARBA" id="ARBA00022980"/>
    </source>
</evidence>
<evidence type="ECO:0000256" key="1">
    <source>
        <dbReference type="ARBA" id="ARBA00010745"/>
    </source>
</evidence>
<keyword evidence="5" id="KW-0496">Mitochondrion</keyword>
<dbReference type="EMBL" id="KU561550">
    <property type="protein sequence ID" value="AOT84892.1"/>
    <property type="molecule type" value="Genomic_DNA"/>
</dbReference>
<keyword evidence="3 4" id="KW-0687">Ribonucleoprotein</keyword>
<dbReference type="GO" id="GO:0003735">
    <property type="term" value="F:structural constituent of ribosome"/>
    <property type="evidence" value="ECO:0007669"/>
    <property type="project" value="InterPro"/>
</dbReference>
<dbReference type="InterPro" id="IPR000218">
    <property type="entry name" value="Ribosomal_uL14"/>
</dbReference>
<name>A0A1D8GXT1_HETAK</name>
<dbReference type="NCBIfam" id="TIGR01067">
    <property type="entry name" value="rplN_bact"/>
    <property type="match status" value="1"/>
</dbReference>
<dbReference type="InterPro" id="IPR005745">
    <property type="entry name" value="Ribosomal_uL14_bac-type"/>
</dbReference>
<sequence>MIQAQTLVNIADNSGSKLGRCIRVGQGYQNRWSSCGELILISVQKLRKKRKLKPKVQKGEVVRGVVLRTKAKFRRKNSNFVQFHENAIALVNAQLRPLGTRVLGPVTRELRNTKFMKVASLSGGFV</sequence>
<dbReference type="GO" id="GO:0022625">
    <property type="term" value="C:cytosolic large ribosomal subunit"/>
    <property type="evidence" value="ECO:0007669"/>
    <property type="project" value="TreeGrafter"/>
</dbReference>
<dbReference type="SUPFAM" id="SSF50193">
    <property type="entry name" value="Ribosomal protein L14"/>
    <property type="match status" value="1"/>
</dbReference>
<proteinExistence type="inferred from homology"/>
<dbReference type="GO" id="GO:0006412">
    <property type="term" value="P:translation"/>
    <property type="evidence" value="ECO:0007669"/>
    <property type="project" value="InterPro"/>
</dbReference>
<evidence type="ECO:0000256" key="3">
    <source>
        <dbReference type="ARBA" id="ARBA00023274"/>
    </source>
</evidence>
<evidence type="ECO:0000313" key="5">
    <source>
        <dbReference type="EMBL" id="AOT84892.1"/>
    </source>
</evidence>
<evidence type="ECO:0000256" key="4">
    <source>
        <dbReference type="RuleBase" id="RU003949"/>
    </source>
</evidence>
<organism evidence="5">
    <name type="scientific">Heterosigma akashiwo</name>
    <name type="common">Chromophytic alga</name>
    <name type="synonym">Heterosigma carterae</name>
    <dbReference type="NCBI Taxonomy" id="2829"/>
    <lineage>
        <taxon>Eukaryota</taxon>
        <taxon>Sar</taxon>
        <taxon>Stramenopiles</taxon>
        <taxon>Ochrophyta</taxon>
        <taxon>Raphidophyceae</taxon>
        <taxon>Chattonellales</taxon>
        <taxon>Chattonellaceae</taxon>
        <taxon>Heterosigma</taxon>
    </lineage>
</organism>